<dbReference type="Pfam" id="PF07719">
    <property type="entry name" value="TPR_2"/>
    <property type="match status" value="1"/>
</dbReference>
<dbReference type="SMART" id="SM00327">
    <property type="entry name" value="VWA"/>
    <property type="match status" value="1"/>
</dbReference>
<dbReference type="Gene3D" id="3.40.50.410">
    <property type="entry name" value="von Willebrand factor, type A domain"/>
    <property type="match status" value="1"/>
</dbReference>
<dbReference type="InterPro" id="IPR019734">
    <property type="entry name" value="TPR_rpt"/>
</dbReference>
<dbReference type="PROSITE" id="PS50234">
    <property type="entry name" value="VWFA"/>
    <property type="match status" value="1"/>
</dbReference>
<feature type="transmembrane region" description="Helical" evidence="5">
    <location>
        <begin position="16"/>
        <end position="31"/>
    </location>
</feature>
<feature type="region of interest" description="Disordered" evidence="4">
    <location>
        <begin position="441"/>
        <end position="591"/>
    </location>
</feature>
<feature type="compositionally biased region" description="Polar residues" evidence="4">
    <location>
        <begin position="549"/>
        <end position="559"/>
    </location>
</feature>
<evidence type="ECO:0000256" key="1">
    <source>
        <dbReference type="ARBA" id="ARBA00022737"/>
    </source>
</evidence>
<dbReference type="InterPro" id="IPR002035">
    <property type="entry name" value="VWF_A"/>
</dbReference>
<dbReference type="InterPro" id="IPR011990">
    <property type="entry name" value="TPR-like_helical_dom_sf"/>
</dbReference>
<dbReference type="SUPFAM" id="SSF53300">
    <property type="entry name" value="vWA-like"/>
    <property type="match status" value="1"/>
</dbReference>
<reference evidence="7 8" key="1">
    <citation type="submission" date="2020-08" db="EMBL/GenBank/DDBJ databases">
        <title>Stenotrophomonas tumulicola JCM 30961.</title>
        <authorList>
            <person name="Deng Y."/>
        </authorList>
    </citation>
    <scope>NUCLEOTIDE SEQUENCE [LARGE SCALE GENOMIC DNA]</scope>
    <source>
        <strain evidence="7 8">JCM 30961</strain>
    </source>
</reference>
<feature type="compositionally biased region" description="Basic and acidic residues" evidence="4">
    <location>
        <begin position="563"/>
        <end position="576"/>
    </location>
</feature>
<dbReference type="EMBL" id="JACGXS010000011">
    <property type="protein sequence ID" value="MBA8683430.1"/>
    <property type="molecule type" value="Genomic_DNA"/>
</dbReference>
<dbReference type="InterPro" id="IPR013105">
    <property type="entry name" value="TPR_2"/>
</dbReference>
<dbReference type="PROSITE" id="PS50005">
    <property type="entry name" value="TPR"/>
    <property type="match status" value="1"/>
</dbReference>
<evidence type="ECO:0000256" key="2">
    <source>
        <dbReference type="ARBA" id="ARBA00022803"/>
    </source>
</evidence>
<dbReference type="InterPro" id="IPR036465">
    <property type="entry name" value="vWFA_dom_sf"/>
</dbReference>
<keyword evidence="5" id="KW-0472">Membrane</keyword>
<dbReference type="Gene3D" id="1.25.40.10">
    <property type="entry name" value="Tetratricopeptide repeat domain"/>
    <property type="match status" value="1"/>
</dbReference>
<feature type="compositionally biased region" description="Low complexity" evidence="4">
    <location>
        <begin position="449"/>
        <end position="495"/>
    </location>
</feature>
<evidence type="ECO:0000259" key="6">
    <source>
        <dbReference type="PROSITE" id="PS50234"/>
    </source>
</evidence>
<dbReference type="AlphaFoldDB" id="A0A7W3FPV2"/>
<proteinExistence type="predicted"/>
<evidence type="ECO:0000256" key="5">
    <source>
        <dbReference type="SAM" id="Phobius"/>
    </source>
</evidence>
<gene>
    <name evidence="7" type="ORF">H4O11_16645</name>
</gene>
<dbReference type="InterPro" id="IPR050768">
    <property type="entry name" value="UPF0353/GerABKA_families"/>
</dbReference>
<keyword evidence="2 3" id="KW-0802">TPR repeat</keyword>
<feature type="domain" description="VWFA" evidence="6">
    <location>
        <begin position="96"/>
        <end position="277"/>
    </location>
</feature>
<feature type="transmembrane region" description="Helical" evidence="5">
    <location>
        <begin position="65"/>
        <end position="83"/>
    </location>
</feature>
<sequence length="591" mass="63519">MSVGFIPTLHWARPELLWALLALPVIAWWAWRRGRDARRWQQAVDAHLLPHLLVTGTQGARRWPWAVWVGWALAVLALAGPGWTQQAQPLQQPQSPLVVVLDLSTRITATDLPPSRLLQARAKLASLLQQREGGQLALVVYADDAYTVAPLTDDMANVALYLDALAPQVMPSDGQRTDRALDWATQLLQRSGMRGGAILLLTDHADAAAIEAAGQARGQGVRVSVLGLGTPAGAAYRDGRGQIGNAALDEASLRRLASAGGGRYRRLASDVSDLHALDLHGADASAGAQVRDGVRHWLDQGYWLVPPLMLLALLAFRRRAVVLSALLVVGMAALQPVQVQASPNPPADAGTDAGTPWLRADQRRQQRLEQGVQAYHAGDFAAAASAFEGVDSAEGWYNLANARARQGDLDGAIQAYDHALGQRPGMPDAVANRAVVDAARKRKPPPAPNDGQAPPSQDGDGQSPAGQGQPPAQQQSQPSSSHAAPPPSQDQQGDQGDQGDQKGQPPSKPPADPQAQARADAEQRQRMQQAMQEEGAGSDGLPAQRSDGRTPQQREQQQAVEAWMRRVPDEPGDLLRAKFQLENQRRKREGR</sequence>
<keyword evidence="5" id="KW-0812">Transmembrane</keyword>
<dbReference type="SMART" id="SM00028">
    <property type="entry name" value="TPR"/>
    <property type="match status" value="1"/>
</dbReference>
<dbReference type="Pfam" id="PF13519">
    <property type="entry name" value="VWA_2"/>
    <property type="match status" value="1"/>
</dbReference>
<evidence type="ECO:0000256" key="3">
    <source>
        <dbReference type="PROSITE-ProRule" id="PRU00339"/>
    </source>
</evidence>
<protein>
    <submittedName>
        <fullName evidence="7">VWA domain-containing protein</fullName>
    </submittedName>
</protein>
<feature type="repeat" description="TPR" evidence="3">
    <location>
        <begin position="393"/>
        <end position="426"/>
    </location>
</feature>
<keyword evidence="1" id="KW-0677">Repeat</keyword>
<keyword evidence="8" id="KW-1185">Reference proteome</keyword>
<dbReference type="SUPFAM" id="SSF48452">
    <property type="entry name" value="TPR-like"/>
    <property type="match status" value="1"/>
</dbReference>
<evidence type="ECO:0000256" key="4">
    <source>
        <dbReference type="SAM" id="MobiDB-lite"/>
    </source>
</evidence>
<name>A0A7W3FPV2_9GAMM</name>
<keyword evidence="5" id="KW-1133">Transmembrane helix</keyword>
<comment type="caution">
    <text evidence="7">The sequence shown here is derived from an EMBL/GenBank/DDBJ whole genome shotgun (WGS) entry which is preliminary data.</text>
</comment>
<evidence type="ECO:0000313" key="7">
    <source>
        <dbReference type="EMBL" id="MBA8683430.1"/>
    </source>
</evidence>
<dbReference type="PANTHER" id="PTHR22550">
    <property type="entry name" value="SPORE GERMINATION PROTEIN"/>
    <property type="match status" value="1"/>
</dbReference>
<evidence type="ECO:0000313" key="8">
    <source>
        <dbReference type="Proteomes" id="UP000547058"/>
    </source>
</evidence>
<dbReference type="PANTHER" id="PTHR22550:SF14">
    <property type="entry name" value="VWFA DOMAIN-CONTAINING PROTEIN"/>
    <property type="match status" value="1"/>
</dbReference>
<dbReference type="Proteomes" id="UP000547058">
    <property type="component" value="Unassembled WGS sequence"/>
</dbReference>
<accession>A0A7W3FPV2</accession>
<organism evidence="7 8">
    <name type="scientific">Stenotrophomonas tumulicola</name>
    <dbReference type="NCBI Taxonomy" id="1685415"/>
    <lineage>
        <taxon>Bacteria</taxon>
        <taxon>Pseudomonadati</taxon>
        <taxon>Pseudomonadota</taxon>
        <taxon>Gammaproteobacteria</taxon>
        <taxon>Lysobacterales</taxon>
        <taxon>Lysobacteraceae</taxon>
        <taxon>Stenotrophomonas</taxon>
    </lineage>
</organism>